<feature type="non-terminal residue" evidence="1">
    <location>
        <position position="1"/>
    </location>
</feature>
<proteinExistence type="predicted"/>
<dbReference type="Proteomes" id="UP000789901">
    <property type="component" value="Unassembled WGS sequence"/>
</dbReference>
<sequence length="66" mass="7698">NNFDDYSNDMVNVNKATLENLKMETEKENQNSFAKVELYEEPETVNKETILLLSSREPLTNKTQNM</sequence>
<accession>A0ABN7WLP3</accession>
<organism evidence="1 2">
    <name type="scientific">Gigaspora margarita</name>
    <dbReference type="NCBI Taxonomy" id="4874"/>
    <lineage>
        <taxon>Eukaryota</taxon>
        <taxon>Fungi</taxon>
        <taxon>Fungi incertae sedis</taxon>
        <taxon>Mucoromycota</taxon>
        <taxon>Glomeromycotina</taxon>
        <taxon>Glomeromycetes</taxon>
        <taxon>Diversisporales</taxon>
        <taxon>Gigasporaceae</taxon>
        <taxon>Gigaspora</taxon>
    </lineage>
</organism>
<protein>
    <submittedName>
        <fullName evidence="1">9833_t:CDS:1</fullName>
    </submittedName>
</protein>
<keyword evidence="2" id="KW-1185">Reference proteome</keyword>
<dbReference type="EMBL" id="CAJVQB010051280">
    <property type="protein sequence ID" value="CAG8835357.1"/>
    <property type="molecule type" value="Genomic_DNA"/>
</dbReference>
<evidence type="ECO:0000313" key="2">
    <source>
        <dbReference type="Proteomes" id="UP000789901"/>
    </source>
</evidence>
<gene>
    <name evidence="1" type="ORF">GMARGA_LOCUS32528</name>
</gene>
<name>A0ABN7WLP3_GIGMA</name>
<feature type="non-terminal residue" evidence="1">
    <location>
        <position position="66"/>
    </location>
</feature>
<comment type="caution">
    <text evidence="1">The sequence shown here is derived from an EMBL/GenBank/DDBJ whole genome shotgun (WGS) entry which is preliminary data.</text>
</comment>
<evidence type="ECO:0000313" key="1">
    <source>
        <dbReference type="EMBL" id="CAG8835357.1"/>
    </source>
</evidence>
<reference evidence="1 2" key="1">
    <citation type="submission" date="2021-06" db="EMBL/GenBank/DDBJ databases">
        <authorList>
            <person name="Kallberg Y."/>
            <person name="Tangrot J."/>
            <person name="Rosling A."/>
        </authorList>
    </citation>
    <scope>NUCLEOTIDE SEQUENCE [LARGE SCALE GENOMIC DNA]</scope>
    <source>
        <strain evidence="1 2">120-4 pot B 10/14</strain>
    </source>
</reference>